<gene>
    <name evidence="9" type="ORF">A4R43_06955</name>
</gene>
<keyword evidence="4" id="KW-0479">Metal-binding</keyword>
<keyword evidence="10" id="KW-1185">Reference proteome</keyword>
<organism evidence="9 10">
    <name type="scientific">Amycolatopsis albispora</name>
    <dbReference type="NCBI Taxonomy" id="1804986"/>
    <lineage>
        <taxon>Bacteria</taxon>
        <taxon>Bacillati</taxon>
        <taxon>Actinomycetota</taxon>
        <taxon>Actinomycetes</taxon>
        <taxon>Pseudonocardiales</taxon>
        <taxon>Pseudonocardiaceae</taxon>
        <taxon>Amycolatopsis</taxon>
    </lineage>
</organism>
<dbReference type="RefSeq" id="WP_113691573.1">
    <property type="nucleotide sequence ID" value="NZ_CP015163.1"/>
</dbReference>
<evidence type="ECO:0000256" key="7">
    <source>
        <dbReference type="ARBA" id="ARBA00023033"/>
    </source>
</evidence>
<dbReference type="PANTHER" id="PTHR46696">
    <property type="entry name" value="P450, PUTATIVE (EUROFUNG)-RELATED"/>
    <property type="match status" value="1"/>
</dbReference>
<accession>A0A344L2M5</accession>
<name>A0A344L2M5_9PSEU</name>
<comment type="pathway">
    <text evidence="1">Antibiotic biosynthesis; vancomycin biosynthesis.</text>
</comment>
<evidence type="ECO:0000256" key="5">
    <source>
        <dbReference type="ARBA" id="ARBA00023002"/>
    </source>
</evidence>
<evidence type="ECO:0000313" key="9">
    <source>
        <dbReference type="EMBL" id="AXB42299.1"/>
    </source>
</evidence>
<keyword evidence="5" id="KW-0560">Oxidoreductase</keyword>
<proteinExistence type="inferred from homology"/>
<keyword evidence="3" id="KW-0349">Heme</keyword>
<dbReference type="GO" id="GO:0016705">
    <property type="term" value="F:oxidoreductase activity, acting on paired donors, with incorporation or reduction of molecular oxygen"/>
    <property type="evidence" value="ECO:0007669"/>
    <property type="project" value="InterPro"/>
</dbReference>
<dbReference type="PRINTS" id="PR00385">
    <property type="entry name" value="P450"/>
</dbReference>
<dbReference type="FunFam" id="1.10.630.10:FF:000018">
    <property type="entry name" value="Cytochrome P450 monooxygenase"/>
    <property type="match status" value="1"/>
</dbReference>
<dbReference type="KEGG" id="aab:A4R43_06955"/>
<dbReference type="AlphaFoldDB" id="A0A344L2M5"/>
<dbReference type="InterPro" id="IPR002397">
    <property type="entry name" value="Cyt_P450_B"/>
</dbReference>
<reference evidence="9 10" key="1">
    <citation type="submission" date="2016-04" db="EMBL/GenBank/DDBJ databases">
        <title>Complete genome sequence and analysis of deep-sea sediment isolate, Amycolatopsis sp. WP1.</title>
        <authorList>
            <person name="Wang H."/>
            <person name="Chen S."/>
            <person name="Wu Q."/>
        </authorList>
    </citation>
    <scope>NUCLEOTIDE SEQUENCE [LARGE SCALE GENOMIC DNA]</scope>
    <source>
        <strain evidence="9 10">WP1</strain>
    </source>
</reference>
<protein>
    <submittedName>
        <fullName evidence="9">Cytochrome</fullName>
    </submittedName>
</protein>
<dbReference type="EMBL" id="CP015163">
    <property type="protein sequence ID" value="AXB42299.1"/>
    <property type="molecule type" value="Genomic_DNA"/>
</dbReference>
<dbReference type="GO" id="GO:0020037">
    <property type="term" value="F:heme binding"/>
    <property type="evidence" value="ECO:0007669"/>
    <property type="project" value="InterPro"/>
</dbReference>
<dbReference type="PANTHER" id="PTHR46696:SF1">
    <property type="entry name" value="CYTOCHROME P450 YJIB-RELATED"/>
    <property type="match status" value="1"/>
</dbReference>
<dbReference type="Proteomes" id="UP000250434">
    <property type="component" value="Chromosome"/>
</dbReference>
<keyword evidence="7" id="KW-0503">Monooxygenase</keyword>
<dbReference type="PRINTS" id="PR00359">
    <property type="entry name" value="BP450"/>
</dbReference>
<comment type="function">
    <text evidence="8">Involved in the coupling of aromatic side chains of the heptapeptide of vancomycin.</text>
</comment>
<dbReference type="GO" id="GO:0005506">
    <property type="term" value="F:iron ion binding"/>
    <property type="evidence" value="ECO:0007669"/>
    <property type="project" value="InterPro"/>
</dbReference>
<dbReference type="SUPFAM" id="SSF48264">
    <property type="entry name" value="Cytochrome P450"/>
    <property type="match status" value="1"/>
</dbReference>
<dbReference type="Gene3D" id="1.10.630.10">
    <property type="entry name" value="Cytochrome P450"/>
    <property type="match status" value="1"/>
</dbReference>
<dbReference type="InterPro" id="IPR036396">
    <property type="entry name" value="Cyt_P450_sf"/>
</dbReference>
<evidence type="ECO:0000256" key="2">
    <source>
        <dbReference type="ARBA" id="ARBA00010617"/>
    </source>
</evidence>
<sequence length="396" mass="43333">MTDLFTEPELLFQHNPEQPFQLPPGLARLRAERPLAPMRFPDGHEGWLATGYDEARTVLGHAAFSNRYELIHIPLPGFSGEMPPAPTGDFLGLDAPEHTRFRRLLAGKFTVRRMRVLTEQVERFTADRLAALAALPRPADLMAAYAQPIPALVICELLGVPATDREWFRQAVNGMLAREGTSADDIMTNWTALNDYLRDLVRAKRAEPTDDVLSELTTSDLTEDELTGVGVFLLGAGLHTTATVLGLSTLALLMNPGQLATLRENPAGAIEELLRYTGIGGATVRVARTDVEIGGELVKAGQTVAISPIAANRDPRRFGDGDALDLGRDASGHLSFAHGVHQCLGQHLARVELRIALPALFERFPSLALAVPVHEVPLRTTANMYELERLPLTWQD</sequence>
<evidence type="ECO:0000256" key="8">
    <source>
        <dbReference type="ARBA" id="ARBA00055433"/>
    </source>
</evidence>
<dbReference type="Pfam" id="PF00067">
    <property type="entry name" value="p450"/>
    <property type="match status" value="1"/>
</dbReference>
<evidence type="ECO:0000256" key="1">
    <source>
        <dbReference type="ARBA" id="ARBA00004660"/>
    </source>
</evidence>
<dbReference type="GO" id="GO:0004497">
    <property type="term" value="F:monooxygenase activity"/>
    <property type="evidence" value="ECO:0007669"/>
    <property type="project" value="UniProtKB-KW"/>
</dbReference>
<evidence type="ECO:0000313" key="10">
    <source>
        <dbReference type="Proteomes" id="UP000250434"/>
    </source>
</evidence>
<dbReference type="InterPro" id="IPR001128">
    <property type="entry name" value="Cyt_P450"/>
</dbReference>
<comment type="similarity">
    <text evidence="2">Belongs to the cytochrome P450 family.</text>
</comment>
<dbReference type="CDD" id="cd11030">
    <property type="entry name" value="CYP105-like"/>
    <property type="match status" value="1"/>
</dbReference>
<evidence type="ECO:0000256" key="3">
    <source>
        <dbReference type="ARBA" id="ARBA00022617"/>
    </source>
</evidence>
<evidence type="ECO:0000256" key="4">
    <source>
        <dbReference type="ARBA" id="ARBA00022723"/>
    </source>
</evidence>
<keyword evidence="6" id="KW-0408">Iron</keyword>
<evidence type="ECO:0000256" key="6">
    <source>
        <dbReference type="ARBA" id="ARBA00023004"/>
    </source>
</evidence>
<dbReference type="OrthoDB" id="4133219at2"/>